<dbReference type="EMBL" id="BAAALF010000022">
    <property type="protein sequence ID" value="GAA1228769.1"/>
    <property type="molecule type" value="Genomic_DNA"/>
</dbReference>
<evidence type="ECO:0000256" key="2">
    <source>
        <dbReference type="ARBA" id="ARBA00022448"/>
    </source>
</evidence>
<evidence type="ECO:0000256" key="8">
    <source>
        <dbReference type="SAM" id="Phobius"/>
    </source>
</evidence>
<gene>
    <name evidence="10" type="ORF">GCM10009665_19010</name>
</gene>
<dbReference type="SUPFAM" id="SSF103473">
    <property type="entry name" value="MFS general substrate transporter"/>
    <property type="match status" value="1"/>
</dbReference>
<organism evidence="10 11">
    <name type="scientific">Kitasatospora nipponensis</name>
    <dbReference type="NCBI Taxonomy" id="258049"/>
    <lineage>
        <taxon>Bacteria</taxon>
        <taxon>Bacillati</taxon>
        <taxon>Actinomycetota</taxon>
        <taxon>Actinomycetes</taxon>
        <taxon>Kitasatosporales</taxon>
        <taxon>Streptomycetaceae</taxon>
        <taxon>Kitasatospora</taxon>
    </lineage>
</organism>
<dbReference type="InterPro" id="IPR050171">
    <property type="entry name" value="MFS_Transporters"/>
</dbReference>
<evidence type="ECO:0000313" key="10">
    <source>
        <dbReference type="EMBL" id="GAA1228769.1"/>
    </source>
</evidence>
<evidence type="ECO:0000313" key="11">
    <source>
        <dbReference type="Proteomes" id="UP001500037"/>
    </source>
</evidence>
<feature type="transmembrane region" description="Helical" evidence="8">
    <location>
        <begin position="22"/>
        <end position="44"/>
    </location>
</feature>
<feature type="transmembrane region" description="Helical" evidence="8">
    <location>
        <begin position="394"/>
        <end position="414"/>
    </location>
</feature>
<feature type="transmembrane region" description="Helical" evidence="8">
    <location>
        <begin position="242"/>
        <end position="263"/>
    </location>
</feature>
<feature type="transmembrane region" description="Helical" evidence="8">
    <location>
        <begin position="365"/>
        <end position="388"/>
    </location>
</feature>
<keyword evidence="6 8" id="KW-0472">Membrane</keyword>
<sequence length="441" mass="45652">MNDDDPIGVFATLRATPTPVRYLLGGVLINQLGAFVQTFLLLYLTVRGHSVTAAGLCLVAYSAGSVVGTLLGGEFTQRFGPRGTIVLAMGTSAPLVASISWLSRPGLFGLLLVVVALAGLCTQAYRPAAAVLLSDLMPERFQVMAFSMMRIALNTGAALAPLIAAGLILLDWNALFWVDGATALLYAALAFALLPRAHGPAQDEAAQDEAAQDEAQAGGAARDGGAVSGRAVYAAMLRDRRFLFFLTSVLIGTITYTQSTIALPLEVVADKYPTGLYSAVLTLSSVVLITCELKITTYITRMPTHLAVIIGHVVNALGFVVYALAARSGAFVLIGAVLAVSGLMIAGPSMFAHPATFPAARKARYIGTMQAVAGLASAIGPLFGVYAWSRLGSGFWVLCGALTGVAGLLAWAGLKRAVEVDPGAAADPSAEGEPEPVGGRA</sequence>
<comment type="caution">
    <text evidence="10">The sequence shown here is derived from an EMBL/GenBank/DDBJ whole genome shotgun (WGS) entry which is preliminary data.</text>
</comment>
<keyword evidence="2" id="KW-0813">Transport</keyword>
<feature type="transmembrane region" description="Helical" evidence="8">
    <location>
        <begin position="50"/>
        <end position="71"/>
    </location>
</feature>
<reference evidence="11" key="1">
    <citation type="journal article" date="2019" name="Int. J. Syst. Evol. Microbiol.">
        <title>The Global Catalogue of Microorganisms (GCM) 10K type strain sequencing project: providing services to taxonomists for standard genome sequencing and annotation.</title>
        <authorList>
            <consortium name="The Broad Institute Genomics Platform"/>
            <consortium name="The Broad Institute Genome Sequencing Center for Infectious Disease"/>
            <person name="Wu L."/>
            <person name="Ma J."/>
        </authorList>
    </citation>
    <scope>NUCLEOTIDE SEQUENCE [LARGE SCALE GENOMIC DNA]</scope>
    <source>
        <strain evidence="11">JCM 13004</strain>
    </source>
</reference>
<evidence type="ECO:0000256" key="3">
    <source>
        <dbReference type="ARBA" id="ARBA00022475"/>
    </source>
</evidence>
<keyword evidence="4 8" id="KW-0812">Transmembrane</keyword>
<evidence type="ECO:0000256" key="6">
    <source>
        <dbReference type="ARBA" id="ARBA00023136"/>
    </source>
</evidence>
<feature type="compositionally biased region" description="Low complexity" evidence="7">
    <location>
        <begin position="213"/>
        <end position="224"/>
    </location>
</feature>
<dbReference type="Gene3D" id="1.20.1250.20">
    <property type="entry name" value="MFS general substrate transporter like domains"/>
    <property type="match status" value="1"/>
</dbReference>
<evidence type="ECO:0000256" key="1">
    <source>
        <dbReference type="ARBA" id="ARBA00004651"/>
    </source>
</evidence>
<dbReference type="Pfam" id="PF07690">
    <property type="entry name" value="MFS_1"/>
    <property type="match status" value="1"/>
</dbReference>
<feature type="transmembrane region" description="Helical" evidence="8">
    <location>
        <begin position="107"/>
        <end position="125"/>
    </location>
</feature>
<dbReference type="RefSeq" id="WP_344440822.1">
    <property type="nucleotide sequence ID" value="NZ_BAAALF010000022.1"/>
</dbReference>
<feature type="transmembrane region" description="Helical" evidence="8">
    <location>
        <begin position="305"/>
        <end position="325"/>
    </location>
</feature>
<dbReference type="InterPro" id="IPR011701">
    <property type="entry name" value="MFS"/>
</dbReference>
<feature type="transmembrane region" description="Helical" evidence="8">
    <location>
        <begin position="146"/>
        <end position="168"/>
    </location>
</feature>
<evidence type="ECO:0000256" key="5">
    <source>
        <dbReference type="ARBA" id="ARBA00022989"/>
    </source>
</evidence>
<comment type="subcellular location">
    <subcellularLocation>
        <location evidence="1">Cell membrane</location>
        <topology evidence="1">Multi-pass membrane protein</topology>
    </subcellularLocation>
</comment>
<dbReference type="InterPro" id="IPR036259">
    <property type="entry name" value="MFS_trans_sf"/>
</dbReference>
<feature type="region of interest" description="Disordered" evidence="7">
    <location>
        <begin position="204"/>
        <end position="224"/>
    </location>
</feature>
<dbReference type="PANTHER" id="PTHR23517">
    <property type="entry name" value="RESISTANCE PROTEIN MDTM, PUTATIVE-RELATED-RELATED"/>
    <property type="match status" value="1"/>
</dbReference>
<accession>A0ABP4GPQ9</accession>
<evidence type="ECO:0000259" key="9">
    <source>
        <dbReference type="PROSITE" id="PS50850"/>
    </source>
</evidence>
<feature type="domain" description="Major facilitator superfamily (MFS) profile" evidence="9">
    <location>
        <begin position="19"/>
        <end position="418"/>
    </location>
</feature>
<name>A0ABP4GPQ9_9ACTN</name>
<keyword evidence="11" id="KW-1185">Reference proteome</keyword>
<feature type="transmembrane region" description="Helical" evidence="8">
    <location>
        <begin position="331"/>
        <end position="353"/>
    </location>
</feature>
<feature type="transmembrane region" description="Helical" evidence="8">
    <location>
        <begin position="275"/>
        <end position="293"/>
    </location>
</feature>
<dbReference type="Proteomes" id="UP001500037">
    <property type="component" value="Unassembled WGS sequence"/>
</dbReference>
<evidence type="ECO:0000256" key="7">
    <source>
        <dbReference type="SAM" id="MobiDB-lite"/>
    </source>
</evidence>
<proteinExistence type="predicted"/>
<evidence type="ECO:0000256" key="4">
    <source>
        <dbReference type="ARBA" id="ARBA00022692"/>
    </source>
</evidence>
<feature type="transmembrane region" description="Helical" evidence="8">
    <location>
        <begin position="174"/>
        <end position="194"/>
    </location>
</feature>
<keyword evidence="5 8" id="KW-1133">Transmembrane helix</keyword>
<dbReference type="PANTHER" id="PTHR23517:SF2">
    <property type="entry name" value="MULTIDRUG RESISTANCE PROTEIN MDTH"/>
    <property type="match status" value="1"/>
</dbReference>
<keyword evidence="3" id="KW-1003">Cell membrane</keyword>
<protein>
    <submittedName>
        <fullName evidence="10">MFS transporter</fullName>
    </submittedName>
</protein>
<dbReference type="PROSITE" id="PS50850">
    <property type="entry name" value="MFS"/>
    <property type="match status" value="1"/>
</dbReference>
<dbReference type="InterPro" id="IPR020846">
    <property type="entry name" value="MFS_dom"/>
</dbReference>